<evidence type="ECO:0000313" key="3">
    <source>
        <dbReference type="Proteomes" id="UP000619536"/>
    </source>
</evidence>
<dbReference type="Pfam" id="PF12802">
    <property type="entry name" value="MarR_2"/>
    <property type="match status" value="1"/>
</dbReference>
<evidence type="ECO:0000259" key="1">
    <source>
        <dbReference type="PROSITE" id="PS50995"/>
    </source>
</evidence>
<dbReference type="Proteomes" id="UP000619536">
    <property type="component" value="Unassembled WGS sequence"/>
</dbReference>
<proteinExistence type="predicted"/>
<dbReference type="GO" id="GO:0006950">
    <property type="term" value="P:response to stress"/>
    <property type="evidence" value="ECO:0007669"/>
    <property type="project" value="TreeGrafter"/>
</dbReference>
<organism evidence="2 3">
    <name type="scientific">Galliscardovia ingluviei</name>
    <dbReference type="NCBI Taxonomy" id="1769422"/>
    <lineage>
        <taxon>Bacteria</taxon>
        <taxon>Bacillati</taxon>
        <taxon>Actinomycetota</taxon>
        <taxon>Actinomycetes</taxon>
        <taxon>Bifidobacteriales</taxon>
        <taxon>Bifidobacteriaceae</taxon>
        <taxon>Galliscardovia</taxon>
    </lineage>
</organism>
<accession>A0A8J3F1I2</accession>
<dbReference type="SMART" id="SM00347">
    <property type="entry name" value="HTH_MARR"/>
    <property type="match status" value="1"/>
</dbReference>
<dbReference type="RefSeq" id="WP_188354712.1">
    <property type="nucleotide sequence ID" value="NZ_BMDH01000001.1"/>
</dbReference>
<dbReference type="InterPro" id="IPR036390">
    <property type="entry name" value="WH_DNA-bd_sf"/>
</dbReference>
<dbReference type="Gene3D" id="1.10.10.10">
    <property type="entry name" value="Winged helix-like DNA-binding domain superfamily/Winged helix DNA-binding domain"/>
    <property type="match status" value="1"/>
</dbReference>
<gene>
    <name evidence="2" type="ORF">GCM10007377_05700</name>
</gene>
<dbReference type="PRINTS" id="PR00598">
    <property type="entry name" value="HTHMARR"/>
</dbReference>
<dbReference type="InterPro" id="IPR000835">
    <property type="entry name" value="HTH_MarR-typ"/>
</dbReference>
<name>A0A8J3F1I2_9BIFI</name>
<dbReference type="InterPro" id="IPR036388">
    <property type="entry name" value="WH-like_DNA-bd_sf"/>
</dbReference>
<dbReference type="PANTHER" id="PTHR33164:SF43">
    <property type="entry name" value="HTH-TYPE TRANSCRIPTIONAL REPRESSOR YETL"/>
    <property type="match status" value="1"/>
</dbReference>
<dbReference type="EMBL" id="BMDH01000001">
    <property type="protein sequence ID" value="GGI13386.1"/>
    <property type="molecule type" value="Genomic_DNA"/>
</dbReference>
<reference evidence="2" key="1">
    <citation type="journal article" date="2014" name="Int. J. Syst. Evol. Microbiol.">
        <title>Complete genome sequence of Corynebacterium casei LMG S-19264T (=DSM 44701T), isolated from a smear-ripened cheese.</title>
        <authorList>
            <consortium name="US DOE Joint Genome Institute (JGI-PGF)"/>
            <person name="Walter F."/>
            <person name="Albersmeier A."/>
            <person name="Kalinowski J."/>
            <person name="Ruckert C."/>
        </authorList>
    </citation>
    <scope>NUCLEOTIDE SEQUENCE</scope>
    <source>
        <strain evidence="2">CCM 8606</strain>
    </source>
</reference>
<evidence type="ECO:0000313" key="2">
    <source>
        <dbReference type="EMBL" id="GGI13386.1"/>
    </source>
</evidence>
<dbReference type="GO" id="GO:0003700">
    <property type="term" value="F:DNA-binding transcription factor activity"/>
    <property type="evidence" value="ECO:0007669"/>
    <property type="project" value="InterPro"/>
</dbReference>
<feature type="domain" description="HTH marR-type" evidence="1">
    <location>
        <begin position="1"/>
        <end position="154"/>
    </location>
</feature>
<dbReference type="PANTHER" id="PTHR33164">
    <property type="entry name" value="TRANSCRIPTIONAL REGULATOR, MARR FAMILY"/>
    <property type="match status" value="1"/>
</dbReference>
<dbReference type="SUPFAM" id="SSF46785">
    <property type="entry name" value="Winged helix' DNA-binding domain"/>
    <property type="match status" value="1"/>
</dbReference>
<keyword evidence="3" id="KW-1185">Reference proteome</keyword>
<reference evidence="2" key="2">
    <citation type="submission" date="2020-09" db="EMBL/GenBank/DDBJ databases">
        <authorList>
            <person name="Sun Q."/>
            <person name="Sedlacek I."/>
        </authorList>
    </citation>
    <scope>NUCLEOTIDE SEQUENCE</scope>
    <source>
        <strain evidence="2">CCM 8606</strain>
    </source>
</reference>
<protein>
    <recommendedName>
        <fullName evidence="1">HTH marR-type domain-containing protein</fullName>
    </recommendedName>
</protein>
<dbReference type="InterPro" id="IPR039422">
    <property type="entry name" value="MarR/SlyA-like"/>
</dbReference>
<comment type="caution">
    <text evidence="2">The sequence shown here is derived from an EMBL/GenBank/DDBJ whole genome shotgun (WGS) entry which is preliminary data.</text>
</comment>
<sequence length="155" mass="17531">MQHNNQASEHTSKARVQDWHTWQSLAFTTSHIFATIDQQLRKECHISLSDFDVLATLRRHDHNQATMACLTATVVVTLSGLSRSVSRLEQAGLVNKEPSEQDKRSMLITLTNQGQEVLKQAIKIHNCVINREVMAKLSLEQRDQLADIVSSITQE</sequence>
<dbReference type="AlphaFoldDB" id="A0A8J3F1I2"/>
<dbReference type="PROSITE" id="PS50995">
    <property type="entry name" value="HTH_MARR_2"/>
    <property type="match status" value="1"/>
</dbReference>